<evidence type="ECO:0000313" key="7">
    <source>
        <dbReference type="EMBL" id="SGZ47833.1"/>
    </source>
</evidence>
<evidence type="ECO:0000256" key="5">
    <source>
        <dbReference type="SAM" id="MobiDB-lite"/>
    </source>
</evidence>
<comment type="subcellular location">
    <subcellularLocation>
        <location evidence="1">Membrane</location>
        <topology evidence="1">Multi-pass membrane protein</topology>
    </subcellularLocation>
</comment>
<dbReference type="PANTHER" id="PTHR21576:SF166">
    <property type="entry name" value="ADR278WP"/>
    <property type="match status" value="1"/>
</dbReference>
<dbReference type="InterPro" id="IPR036259">
    <property type="entry name" value="MFS_trans_sf"/>
</dbReference>
<dbReference type="GO" id="GO:0022857">
    <property type="term" value="F:transmembrane transporter activity"/>
    <property type="evidence" value="ECO:0007669"/>
    <property type="project" value="InterPro"/>
</dbReference>
<evidence type="ECO:0000256" key="4">
    <source>
        <dbReference type="ARBA" id="ARBA00023136"/>
    </source>
</evidence>
<feature type="transmembrane region" description="Helical" evidence="6">
    <location>
        <begin position="500"/>
        <end position="520"/>
    </location>
</feature>
<feature type="transmembrane region" description="Helical" evidence="6">
    <location>
        <begin position="321"/>
        <end position="345"/>
    </location>
</feature>
<keyword evidence="8" id="KW-1185">Reference proteome</keyword>
<accession>A0A1L0B904</accession>
<evidence type="ECO:0000313" key="8">
    <source>
        <dbReference type="Proteomes" id="UP000182334"/>
    </source>
</evidence>
<protein>
    <submittedName>
        <fullName evidence="7">CIC11C00000003242</fullName>
    </submittedName>
</protein>
<sequence length="530" mass="56867">MIEPDHVTGRMVALFASVFVSLVAGTPYLYGVYAPQLVQRVGLSTSDAATISLAVNIGAGLGGLPAGLFIDKFGPQRAIWLGSACIFSGYFSLNRIYSFQIGSLLLVCVAMAFVGFGSVTSFFAGLKAAQANFPHHRGTAGALPVGAYGLAATLFSLIAAKFFNGESGKLLAFLAYFCGSVAFLGSWFIHIYDPVPINLEEAILLSDLEDSGHAPRMKRSFSLRGSFSFWGIGSRSLSMSLLTKDQTPFIATPSDQRMKNLTSMSSMNLQFAASQDGGSRLAESSPVLTSPSTSTLQEVSDPKPESAWNTIKSLVSNRTYLAHYCIVSLCSGMGQMYIYTVGFIVTAQFNYHNTADGSPASLQAVQVSTISIAQFCGRVIAGVLSDYLYKRLNAQRQWVVLGTIFLICTGQLLLILTNSIHTITIISLLLGCGYGLLNGTYPAIIADSFGVKSFTTAWGLICSGPLVILFTLDKYFGIIYDSQSNESGQCFNGNDCYKGAFQLGVLLSAFTLVGTLALMYTKRRSTKPQL</sequence>
<feature type="transmembrane region" description="Helical" evidence="6">
    <location>
        <begin position="103"/>
        <end position="126"/>
    </location>
</feature>
<feature type="region of interest" description="Disordered" evidence="5">
    <location>
        <begin position="279"/>
        <end position="304"/>
    </location>
</feature>
<feature type="transmembrane region" description="Helical" evidence="6">
    <location>
        <begin position="398"/>
        <end position="417"/>
    </location>
</feature>
<dbReference type="PANTHER" id="PTHR21576">
    <property type="entry name" value="UNCHARACTERIZED NODULIN-LIKE PROTEIN"/>
    <property type="match status" value="1"/>
</dbReference>
<feature type="transmembrane region" description="Helical" evidence="6">
    <location>
        <begin position="170"/>
        <end position="189"/>
    </location>
</feature>
<keyword evidence="2 6" id="KW-0812">Transmembrane</keyword>
<dbReference type="EMBL" id="LT635756">
    <property type="protein sequence ID" value="SGZ47833.1"/>
    <property type="molecule type" value="Genomic_DNA"/>
</dbReference>
<dbReference type="OrthoDB" id="410267at2759"/>
<feature type="transmembrane region" description="Helical" evidence="6">
    <location>
        <begin position="138"/>
        <end position="158"/>
    </location>
</feature>
<feature type="transmembrane region" description="Helical" evidence="6">
    <location>
        <begin position="12"/>
        <end position="30"/>
    </location>
</feature>
<dbReference type="STRING" id="45354.A0A1L0B904"/>
<name>A0A1L0B904_9ASCO</name>
<feature type="transmembrane region" description="Helical" evidence="6">
    <location>
        <begin position="457"/>
        <end position="480"/>
    </location>
</feature>
<evidence type="ECO:0000256" key="6">
    <source>
        <dbReference type="SAM" id="Phobius"/>
    </source>
</evidence>
<feature type="compositionally biased region" description="Low complexity" evidence="5">
    <location>
        <begin position="284"/>
        <end position="296"/>
    </location>
</feature>
<keyword evidence="4 6" id="KW-0472">Membrane</keyword>
<feature type="transmembrane region" description="Helical" evidence="6">
    <location>
        <begin position="423"/>
        <end position="445"/>
    </location>
</feature>
<feature type="transmembrane region" description="Helical" evidence="6">
    <location>
        <begin position="365"/>
        <end position="389"/>
    </location>
</feature>
<evidence type="ECO:0000256" key="2">
    <source>
        <dbReference type="ARBA" id="ARBA00022692"/>
    </source>
</evidence>
<dbReference type="SUPFAM" id="SSF103473">
    <property type="entry name" value="MFS general substrate transporter"/>
    <property type="match status" value="2"/>
</dbReference>
<dbReference type="GO" id="GO:0000329">
    <property type="term" value="C:fungal-type vacuole membrane"/>
    <property type="evidence" value="ECO:0007669"/>
    <property type="project" value="TreeGrafter"/>
</dbReference>
<keyword evidence="3 6" id="KW-1133">Transmembrane helix</keyword>
<dbReference type="Pfam" id="PF07690">
    <property type="entry name" value="MFS_1"/>
    <property type="match status" value="1"/>
</dbReference>
<gene>
    <name evidence="7" type="ORF">SAMEA4029010_CIC11G00000003242</name>
</gene>
<feature type="transmembrane region" description="Helical" evidence="6">
    <location>
        <begin position="78"/>
        <end position="97"/>
    </location>
</feature>
<dbReference type="AlphaFoldDB" id="A0A1L0B904"/>
<proteinExistence type="predicted"/>
<organism evidence="7 8">
    <name type="scientific">Sungouiella intermedia</name>
    <dbReference type="NCBI Taxonomy" id="45354"/>
    <lineage>
        <taxon>Eukaryota</taxon>
        <taxon>Fungi</taxon>
        <taxon>Dikarya</taxon>
        <taxon>Ascomycota</taxon>
        <taxon>Saccharomycotina</taxon>
        <taxon>Pichiomycetes</taxon>
        <taxon>Metschnikowiaceae</taxon>
        <taxon>Sungouiella</taxon>
    </lineage>
</organism>
<dbReference type="InterPro" id="IPR011701">
    <property type="entry name" value="MFS"/>
</dbReference>
<evidence type="ECO:0000256" key="3">
    <source>
        <dbReference type="ARBA" id="ARBA00022989"/>
    </source>
</evidence>
<dbReference type="Proteomes" id="UP000182334">
    <property type="component" value="Chromosome I"/>
</dbReference>
<reference evidence="7 8" key="1">
    <citation type="submission" date="2016-10" db="EMBL/GenBank/DDBJ databases">
        <authorList>
            <person name="de Groot N.N."/>
        </authorList>
    </citation>
    <scope>NUCLEOTIDE SEQUENCE [LARGE SCALE GENOMIC DNA]</scope>
    <source>
        <strain evidence="7 8">CBS 141442</strain>
    </source>
</reference>
<feature type="transmembrane region" description="Helical" evidence="6">
    <location>
        <begin position="50"/>
        <end position="71"/>
    </location>
</feature>
<dbReference type="Gene3D" id="1.20.1250.20">
    <property type="entry name" value="MFS general substrate transporter like domains"/>
    <property type="match status" value="2"/>
</dbReference>
<evidence type="ECO:0000256" key="1">
    <source>
        <dbReference type="ARBA" id="ARBA00004141"/>
    </source>
</evidence>